<organism evidence="7 8">
    <name type="scientific">Actinoplanes philippinensis</name>
    <dbReference type="NCBI Taxonomy" id="35752"/>
    <lineage>
        <taxon>Bacteria</taxon>
        <taxon>Bacillati</taxon>
        <taxon>Actinomycetota</taxon>
        <taxon>Actinomycetes</taxon>
        <taxon>Micromonosporales</taxon>
        <taxon>Micromonosporaceae</taxon>
        <taxon>Actinoplanes</taxon>
    </lineage>
</organism>
<dbReference type="InterPro" id="IPR011650">
    <property type="entry name" value="Peptidase_M20_dimer"/>
</dbReference>
<dbReference type="GO" id="GO:0006508">
    <property type="term" value="P:proteolysis"/>
    <property type="evidence" value="ECO:0007669"/>
    <property type="project" value="UniProtKB-KW"/>
</dbReference>
<dbReference type="PANTHER" id="PTHR45962">
    <property type="entry name" value="N-FATTY-ACYL-AMINO ACID SYNTHASE/HYDROLASE PM20D1"/>
    <property type="match status" value="1"/>
</dbReference>
<name>A0A1I2LUY0_9ACTN</name>
<dbReference type="Gene3D" id="3.30.70.360">
    <property type="match status" value="1"/>
</dbReference>
<evidence type="ECO:0000256" key="4">
    <source>
        <dbReference type="ARBA" id="ARBA00022801"/>
    </source>
</evidence>
<dbReference type="AlphaFoldDB" id="A0A1I2LUY0"/>
<dbReference type="InterPro" id="IPR047177">
    <property type="entry name" value="Pept_M20A"/>
</dbReference>
<dbReference type="SUPFAM" id="SSF53187">
    <property type="entry name" value="Zn-dependent exopeptidases"/>
    <property type="match status" value="1"/>
</dbReference>
<dbReference type="SUPFAM" id="SSF55031">
    <property type="entry name" value="Bacterial exopeptidase dimerisation domain"/>
    <property type="match status" value="1"/>
</dbReference>
<feature type="domain" description="Peptidase M20 dimerisation" evidence="6">
    <location>
        <begin position="186"/>
        <end position="332"/>
    </location>
</feature>
<keyword evidence="3" id="KW-0479">Metal-binding</keyword>
<comment type="similarity">
    <text evidence="1">Belongs to the peptidase M20A family.</text>
</comment>
<sequence length="434" mass="46995">MIEAFRDLLRIPTVSTRDAAAWDHAAFDAFHEALERHFPMLHELPLTRVGRHGLLFHWAGRHADRPVVLMAHIDVVPAEGEWAHPPFGAVVEDGVIWGRGTLDCKGSLTAICQAVEGLLAAGHTPAQDVWLSFGCDEEVAGDAAQLAVAELRQRGVTPWFVLDEGGAVAYDAFPGVDRPMAVVGVTEKGVTSLELRVEGRGGHSSTPAPLGPTARLARAITRLDRSPMRACAPDATMELFRRAAPHARPPIRYALSTAVRSRSLLTRLLLAAGPETAAMARTTFAVTTLSGSPAMNVVAASATAGVSVRILIGDTTESVIRHIRRVIKDPQVQITVLDRAEPSPSSPVDDAFDLLAAVTLTHFPEAVTSPYVMMAATDARFFTAISERVYRFTPFEMTKKQRESIHTTDEHITVDAYRKGVAWYGSLIERLPGG</sequence>
<dbReference type="Pfam" id="PF01546">
    <property type="entry name" value="Peptidase_M20"/>
    <property type="match status" value="1"/>
</dbReference>
<evidence type="ECO:0000256" key="2">
    <source>
        <dbReference type="ARBA" id="ARBA00022670"/>
    </source>
</evidence>
<dbReference type="PANTHER" id="PTHR45962:SF1">
    <property type="entry name" value="N-FATTY-ACYL-AMINO ACID SYNTHASE_HYDROLASE PM20D1"/>
    <property type="match status" value="1"/>
</dbReference>
<dbReference type="RefSeq" id="WP_093621636.1">
    <property type="nucleotide sequence ID" value="NZ_BOMT01000092.1"/>
</dbReference>
<gene>
    <name evidence="7" type="ORF">SAMN05421541_12461</name>
</gene>
<protein>
    <submittedName>
        <fullName evidence="7">Carboxypeptidase PM20D1</fullName>
    </submittedName>
</protein>
<dbReference type="Proteomes" id="UP000199645">
    <property type="component" value="Unassembled WGS sequence"/>
</dbReference>
<dbReference type="GO" id="GO:0004180">
    <property type="term" value="F:carboxypeptidase activity"/>
    <property type="evidence" value="ECO:0007669"/>
    <property type="project" value="UniProtKB-KW"/>
</dbReference>
<dbReference type="Pfam" id="PF07687">
    <property type="entry name" value="M20_dimer"/>
    <property type="match status" value="1"/>
</dbReference>
<accession>A0A1I2LUY0</accession>
<evidence type="ECO:0000256" key="5">
    <source>
        <dbReference type="ARBA" id="ARBA00022833"/>
    </source>
</evidence>
<dbReference type="InterPro" id="IPR002933">
    <property type="entry name" value="Peptidase_M20"/>
</dbReference>
<evidence type="ECO:0000256" key="1">
    <source>
        <dbReference type="ARBA" id="ARBA00006247"/>
    </source>
</evidence>
<keyword evidence="4" id="KW-0378">Hydrolase</keyword>
<dbReference type="Gene3D" id="3.40.630.10">
    <property type="entry name" value="Zn peptidases"/>
    <property type="match status" value="1"/>
</dbReference>
<dbReference type="STRING" id="35752.SAMN05421541_12461"/>
<keyword evidence="7" id="KW-0121">Carboxypeptidase</keyword>
<keyword evidence="8" id="KW-1185">Reference proteome</keyword>
<keyword evidence="2" id="KW-0645">Protease</keyword>
<dbReference type="GO" id="GO:0046872">
    <property type="term" value="F:metal ion binding"/>
    <property type="evidence" value="ECO:0007669"/>
    <property type="project" value="UniProtKB-KW"/>
</dbReference>
<dbReference type="OrthoDB" id="3665926at2"/>
<dbReference type="EMBL" id="FONV01000024">
    <property type="protein sequence ID" value="SFF83055.1"/>
    <property type="molecule type" value="Genomic_DNA"/>
</dbReference>
<reference evidence="7 8" key="1">
    <citation type="submission" date="2016-10" db="EMBL/GenBank/DDBJ databases">
        <authorList>
            <person name="de Groot N.N."/>
        </authorList>
    </citation>
    <scope>NUCLEOTIDE SEQUENCE [LARGE SCALE GENOMIC DNA]</scope>
    <source>
        <strain evidence="7 8">DSM 43019</strain>
    </source>
</reference>
<evidence type="ECO:0000313" key="8">
    <source>
        <dbReference type="Proteomes" id="UP000199645"/>
    </source>
</evidence>
<evidence type="ECO:0000256" key="3">
    <source>
        <dbReference type="ARBA" id="ARBA00022723"/>
    </source>
</evidence>
<dbReference type="InterPro" id="IPR036264">
    <property type="entry name" value="Bact_exopeptidase_dim_dom"/>
</dbReference>
<evidence type="ECO:0000313" key="7">
    <source>
        <dbReference type="EMBL" id="SFF83055.1"/>
    </source>
</evidence>
<proteinExistence type="inferred from homology"/>
<dbReference type="Gene3D" id="1.10.150.900">
    <property type="match status" value="1"/>
</dbReference>
<keyword evidence="5" id="KW-0862">Zinc</keyword>
<evidence type="ECO:0000259" key="6">
    <source>
        <dbReference type="Pfam" id="PF07687"/>
    </source>
</evidence>